<feature type="chain" id="PRO_5043969770" description="Lipoprotein" evidence="2">
    <location>
        <begin position="22"/>
        <end position="243"/>
    </location>
</feature>
<dbReference type="AlphaFoldDB" id="A0AAW6TZ30"/>
<name>A0AAW6TZ30_9BACT</name>
<evidence type="ECO:0008006" key="5">
    <source>
        <dbReference type="Google" id="ProtNLM"/>
    </source>
</evidence>
<keyword evidence="2" id="KW-0732">Signal</keyword>
<sequence length="243" mass="27117">MSTIHRIFWCAALSCMAMSLAGCGNGDDPGEATAKPEATVSPKAAATSGPSNPYVKNLPQLERASIEEAKQLQQELRQLLATDLEKGEAFRLQTVEKARLWGEKISQYVTTNLAGQTIPLKPLEGRPYAFDDWVIVDFPKGPDTLNLLRTKTTIRLTQDLTDQSADVKDFMMGRRIAIYVKAVDLDGNEIPDMKIPSTLSANRAEMVEGKTFEFYFNMRSRDVVRLDNFGGFVEITRDEYNAK</sequence>
<comment type="caution">
    <text evidence="3">The sequence shown here is derived from an EMBL/GenBank/DDBJ whole genome shotgun (WGS) entry which is preliminary data.</text>
</comment>
<dbReference type="PROSITE" id="PS51257">
    <property type="entry name" value="PROKAR_LIPOPROTEIN"/>
    <property type="match status" value="1"/>
</dbReference>
<evidence type="ECO:0000313" key="4">
    <source>
        <dbReference type="Proteomes" id="UP001431776"/>
    </source>
</evidence>
<dbReference type="EMBL" id="JASCXX010000008">
    <property type="protein sequence ID" value="MDI6449126.1"/>
    <property type="molecule type" value="Genomic_DNA"/>
</dbReference>
<accession>A0AAW6TZ30</accession>
<feature type="region of interest" description="Disordered" evidence="1">
    <location>
        <begin position="28"/>
        <end position="54"/>
    </location>
</feature>
<reference evidence="3" key="1">
    <citation type="submission" date="2023-05" db="EMBL/GenBank/DDBJ databases">
        <title>Anaerotaeda fermentans gen. nov., sp. nov., a novel anaerobic planctomycete of the new family within the order Sedimentisphaerales isolated from Taman Peninsula, Russia.</title>
        <authorList>
            <person name="Khomyakova M.A."/>
            <person name="Merkel A.Y."/>
            <person name="Slobodkin A.I."/>
        </authorList>
    </citation>
    <scope>NUCLEOTIDE SEQUENCE</scope>
    <source>
        <strain evidence="3">M17dextr</strain>
    </source>
</reference>
<feature type="signal peptide" evidence="2">
    <location>
        <begin position="1"/>
        <end position="21"/>
    </location>
</feature>
<organism evidence="3 4">
    <name type="scientific">Anaerobaca lacustris</name>
    <dbReference type="NCBI Taxonomy" id="3044600"/>
    <lineage>
        <taxon>Bacteria</taxon>
        <taxon>Pseudomonadati</taxon>
        <taxon>Planctomycetota</taxon>
        <taxon>Phycisphaerae</taxon>
        <taxon>Sedimentisphaerales</taxon>
        <taxon>Anaerobacaceae</taxon>
        <taxon>Anaerobaca</taxon>
    </lineage>
</organism>
<protein>
    <recommendedName>
        <fullName evidence="5">Lipoprotein</fullName>
    </recommendedName>
</protein>
<dbReference type="RefSeq" id="WP_349244532.1">
    <property type="nucleotide sequence ID" value="NZ_JASCXX010000008.1"/>
</dbReference>
<evidence type="ECO:0000256" key="1">
    <source>
        <dbReference type="SAM" id="MobiDB-lite"/>
    </source>
</evidence>
<keyword evidence="4" id="KW-1185">Reference proteome</keyword>
<dbReference type="Proteomes" id="UP001431776">
    <property type="component" value="Unassembled WGS sequence"/>
</dbReference>
<gene>
    <name evidence="3" type="ORF">QJ522_08725</name>
</gene>
<evidence type="ECO:0000313" key="3">
    <source>
        <dbReference type="EMBL" id="MDI6449126.1"/>
    </source>
</evidence>
<proteinExistence type="predicted"/>
<evidence type="ECO:0000256" key="2">
    <source>
        <dbReference type="SAM" id="SignalP"/>
    </source>
</evidence>